<dbReference type="InterPro" id="IPR023827">
    <property type="entry name" value="Peptidase_S8_Asp-AS"/>
</dbReference>
<dbReference type="Gene3D" id="3.50.30.30">
    <property type="match status" value="1"/>
</dbReference>
<keyword evidence="5" id="KW-0732">Signal</keyword>
<feature type="region of interest" description="Disordered" evidence="11">
    <location>
        <begin position="1006"/>
        <end position="1072"/>
    </location>
</feature>
<dbReference type="AlphaFoldDB" id="A0A448MWG6"/>
<proteinExistence type="inferred from homology"/>
<keyword evidence="6 9" id="KW-0378">Hydrolase</keyword>
<dbReference type="Pfam" id="PF02225">
    <property type="entry name" value="PA"/>
    <property type="match status" value="1"/>
</dbReference>
<feature type="domain" description="C5a peptidase/Subtilisin-like protease SBT2-like Fn3-like" evidence="14">
    <location>
        <begin position="671"/>
        <end position="762"/>
    </location>
</feature>
<evidence type="ECO:0000313" key="16">
    <source>
        <dbReference type="Proteomes" id="UP000273044"/>
    </source>
</evidence>
<dbReference type="PROSITE" id="PS00138">
    <property type="entry name" value="SUBTILASE_SER"/>
    <property type="match status" value="1"/>
</dbReference>
<dbReference type="PANTHER" id="PTHR43806">
    <property type="entry name" value="PEPTIDASE S8"/>
    <property type="match status" value="1"/>
</dbReference>
<evidence type="ECO:0000256" key="6">
    <source>
        <dbReference type="ARBA" id="ARBA00022801"/>
    </source>
</evidence>
<dbReference type="InterPro" id="IPR003137">
    <property type="entry name" value="PA_domain"/>
</dbReference>
<dbReference type="InterPro" id="IPR023828">
    <property type="entry name" value="Peptidase_S8_Ser-AS"/>
</dbReference>
<dbReference type="InterPro" id="IPR022398">
    <property type="entry name" value="Peptidase_S8_His-AS"/>
</dbReference>
<dbReference type="GO" id="GO:0006508">
    <property type="term" value="P:proteolysis"/>
    <property type="evidence" value="ECO:0007669"/>
    <property type="project" value="UniProtKB-KW"/>
</dbReference>
<dbReference type="Proteomes" id="UP000273044">
    <property type="component" value="Chromosome"/>
</dbReference>
<keyword evidence="16" id="KW-1185">Reference proteome</keyword>
<evidence type="ECO:0000259" key="13">
    <source>
        <dbReference type="Pfam" id="PF02225"/>
    </source>
</evidence>
<dbReference type="InterPro" id="IPR015500">
    <property type="entry name" value="Peptidase_S8_subtilisin-rel"/>
</dbReference>
<gene>
    <name evidence="15" type="primary">vpr_1</name>
    <name evidence="15" type="ORF">NCTC12967_00822</name>
</gene>
<accession>A0A448MWG6</accession>
<dbReference type="GO" id="GO:0016020">
    <property type="term" value="C:membrane"/>
    <property type="evidence" value="ECO:0007669"/>
    <property type="project" value="InterPro"/>
</dbReference>
<evidence type="ECO:0000259" key="12">
    <source>
        <dbReference type="Pfam" id="PF00082"/>
    </source>
</evidence>
<dbReference type="RefSeq" id="WP_061787810.1">
    <property type="nucleotide sequence ID" value="NZ_CP072386.1"/>
</dbReference>
<dbReference type="SUPFAM" id="SSF52743">
    <property type="entry name" value="Subtilisin-like"/>
    <property type="match status" value="1"/>
</dbReference>
<dbReference type="Gene3D" id="3.40.50.200">
    <property type="entry name" value="Peptidase S8/S53 domain"/>
    <property type="match status" value="1"/>
</dbReference>
<comment type="similarity">
    <text evidence="1 9 10">Belongs to the peptidase S8 family.</text>
</comment>
<dbReference type="PANTHER" id="PTHR43806:SF11">
    <property type="entry name" value="CEREVISIN-RELATED"/>
    <property type="match status" value="1"/>
</dbReference>
<reference evidence="15 16" key="1">
    <citation type="submission" date="2018-12" db="EMBL/GenBank/DDBJ databases">
        <authorList>
            <consortium name="Pathogen Informatics"/>
        </authorList>
    </citation>
    <scope>NUCLEOTIDE SEQUENCE [LARGE SCALE GENOMIC DNA]</scope>
    <source>
        <strain evidence="15 16">NCTC12967</strain>
    </source>
</reference>
<dbReference type="SUPFAM" id="SSF52025">
    <property type="entry name" value="PA domain"/>
    <property type="match status" value="1"/>
</dbReference>
<dbReference type="EMBL" id="LR134406">
    <property type="protein sequence ID" value="VEH69550.1"/>
    <property type="molecule type" value="Genomic_DNA"/>
</dbReference>
<sequence length="1072" mass="109651">MGALALVLPVSTATADETSSEGGLANLIAKAPGGEIQSDSAEELFGVSGKVTVMVELKDDPVAVVKAEKGGELTAAQEEKIESELSGVQDKVATTIEAKGGAVESKMQSAFNGMRVTIDSSELKNLESLPEVKAIHSVPTYERSNVHGVPMIGAPKVWEGAGGATGYTGEGVKVAVIDTGIDYTHATFGGPGTVEAFNKESATKTPNSEWFGPNAPRVKGGVDLVGDEYNGTNTPTPDDNPIDCARAGHGTHVAGTVGGAGVLADGKTYTGAYDQKTHENEFKVGPGVAPKAELYAVRVFGCTGSTSMTTEAINWAVKNKMDVINMSLGTPYGKRSDADAIASSNAVAAGVVVLASAGNYGSQPYLTGSPASGAGVISVAASNPMENYPGAQLTVDGKSVQAMNANDAKLPADAPVHVLKDASGNVSLGCADSDYANVPEGSIVITARGNCARVARAVFGQKHKAAAVVMINSSDDYASYEGKITGNPSTGEQLDVTIPFLTVKHSDGAALAATDGKQMTFAANTVPNPDFTKYGDFTSAGPRSGDSALRPSVAAPGVSITSARVGSGNDSSTLSGTSMAAPHATGVAALTKQAHPSWNSQEISAAIVSTADASKVSGYGPTRGGGLVDPVDSTTTQVFAYGDSNEVKDKTVRDALLSFGYQESNGSFEATKTITLVNKGNSEVTFNGEVKASSQSLPAQVKLNTNKVTVPAGGTADVTVTLTMKASDVPSSLKSQNSQNFYEASGNVQFTSGDKTLSVPYLMVPRSTTKVTGEISSDSSKIGFQNQGGTYDTSGFLFNWGATDPKGDLPAEAIEAGDGVDIANVGVATTTFDGEKALVFAINSHTRHSNAAGNSYQIPIDNNNDGKTDYIVFSADSGKRRLKVYNGVPEVFIYDMATKTGVPAGSYTLAPSDSSTALLTVKASSVGVTGKFQYGAVTYGSNAQAKDATDGMATYDPENRPFNDGQSFQVPAGGSKDVSVTYNKAAADDQKSLGWMAVVFDNDQGTPEAVTGSLTGGGTSPTVSPTTPNPTVTPTNPNPTGSASPGDPSAPVSPVPTRAPLKPGLPKTGDLG</sequence>
<evidence type="ECO:0000256" key="11">
    <source>
        <dbReference type="SAM" id="MobiDB-lite"/>
    </source>
</evidence>
<keyword evidence="2" id="KW-0134">Cell wall</keyword>
<dbReference type="InterPro" id="IPR034213">
    <property type="entry name" value="S8_Vpr-like"/>
</dbReference>
<evidence type="ECO:0000256" key="4">
    <source>
        <dbReference type="ARBA" id="ARBA00022670"/>
    </source>
</evidence>
<feature type="domain" description="Peptidase S8/S53" evidence="12">
    <location>
        <begin position="169"/>
        <end position="614"/>
    </location>
</feature>
<feature type="active site" description="Charge relay system" evidence="8 9">
    <location>
        <position position="178"/>
    </location>
</feature>
<dbReference type="Gene3D" id="2.60.40.1710">
    <property type="entry name" value="Subtilisin-like superfamily"/>
    <property type="match status" value="1"/>
</dbReference>
<dbReference type="InterPro" id="IPR036852">
    <property type="entry name" value="Peptidase_S8/S53_dom_sf"/>
</dbReference>
<evidence type="ECO:0000256" key="7">
    <source>
        <dbReference type="ARBA" id="ARBA00022825"/>
    </source>
</evidence>
<feature type="domain" description="PA" evidence="13">
    <location>
        <begin position="427"/>
        <end position="511"/>
    </location>
</feature>
<evidence type="ECO:0000256" key="1">
    <source>
        <dbReference type="ARBA" id="ARBA00011073"/>
    </source>
</evidence>
<dbReference type="PROSITE" id="PS00136">
    <property type="entry name" value="SUBTILASE_ASP"/>
    <property type="match status" value="1"/>
</dbReference>
<feature type="active site" description="Charge relay system" evidence="8 9">
    <location>
        <position position="578"/>
    </location>
</feature>
<dbReference type="Pfam" id="PF00082">
    <property type="entry name" value="Peptidase_S8"/>
    <property type="match status" value="1"/>
</dbReference>
<dbReference type="GO" id="GO:0004252">
    <property type="term" value="F:serine-type endopeptidase activity"/>
    <property type="evidence" value="ECO:0007669"/>
    <property type="project" value="UniProtKB-UniRule"/>
</dbReference>
<evidence type="ECO:0000256" key="2">
    <source>
        <dbReference type="ARBA" id="ARBA00022512"/>
    </source>
</evidence>
<evidence type="ECO:0000259" key="14">
    <source>
        <dbReference type="Pfam" id="PF06280"/>
    </source>
</evidence>
<keyword evidence="7 9" id="KW-0720">Serine protease</keyword>
<feature type="active site" description="Charge relay system" evidence="8 9">
    <location>
        <position position="249"/>
    </location>
</feature>
<evidence type="ECO:0000256" key="3">
    <source>
        <dbReference type="ARBA" id="ARBA00022525"/>
    </source>
</evidence>
<dbReference type="Pfam" id="PF06280">
    <property type="entry name" value="fn3_5"/>
    <property type="match status" value="1"/>
</dbReference>
<dbReference type="InterPro" id="IPR050131">
    <property type="entry name" value="Peptidase_S8_subtilisin-like"/>
</dbReference>
<dbReference type="CDD" id="cd07474">
    <property type="entry name" value="Peptidases_S8_subtilisin_Vpr-like"/>
    <property type="match status" value="1"/>
</dbReference>
<dbReference type="InterPro" id="IPR000209">
    <property type="entry name" value="Peptidase_S8/S53_dom"/>
</dbReference>
<dbReference type="PROSITE" id="PS00137">
    <property type="entry name" value="SUBTILASE_HIS"/>
    <property type="match status" value="1"/>
</dbReference>
<evidence type="ECO:0000256" key="9">
    <source>
        <dbReference type="PROSITE-ProRule" id="PRU01240"/>
    </source>
</evidence>
<keyword evidence="3" id="KW-0964">Secreted</keyword>
<protein>
    <submittedName>
        <fullName evidence="15">Minor extracellular protease vpr</fullName>
        <ecNumber evidence="15">3.4.21.-</ecNumber>
    </submittedName>
</protein>
<dbReference type="InterPro" id="IPR046450">
    <property type="entry name" value="PA_dom_sf"/>
</dbReference>
<evidence type="ECO:0000256" key="10">
    <source>
        <dbReference type="RuleBase" id="RU003355"/>
    </source>
</evidence>
<dbReference type="PRINTS" id="PR00723">
    <property type="entry name" value="SUBTILISIN"/>
</dbReference>
<feature type="compositionally biased region" description="Low complexity" evidence="11">
    <location>
        <begin position="1020"/>
        <end position="1041"/>
    </location>
</feature>
<evidence type="ECO:0000313" key="15">
    <source>
        <dbReference type="EMBL" id="VEH69550.1"/>
    </source>
</evidence>
<evidence type="ECO:0000256" key="5">
    <source>
        <dbReference type="ARBA" id="ARBA00022729"/>
    </source>
</evidence>
<feature type="region of interest" description="Disordered" evidence="11">
    <location>
        <begin position="953"/>
        <end position="975"/>
    </location>
</feature>
<dbReference type="EC" id="3.4.21.-" evidence="15"/>
<organism evidence="15 16">
    <name type="scientific">Arachnia propionica</name>
    <dbReference type="NCBI Taxonomy" id="1750"/>
    <lineage>
        <taxon>Bacteria</taxon>
        <taxon>Bacillati</taxon>
        <taxon>Actinomycetota</taxon>
        <taxon>Actinomycetes</taxon>
        <taxon>Propionibacteriales</taxon>
        <taxon>Propionibacteriaceae</taxon>
        <taxon>Arachnia</taxon>
    </lineage>
</organism>
<dbReference type="PROSITE" id="PS51892">
    <property type="entry name" value="SUBTILASE"/>
    <property type="match status" value="1"/>
</dbReference>
<name>A0A448MWG6_9ACTN</name>
<evidence type="ECO:0000256" key="8">
    <source>
        <dbReference type="PIRSR" id="PIRSR615500-1"/>
    </source>
</evidence>
<keyword evidence="4 9" id="KW-0645">Protease</keyword>
<dbReference type="InterPro" id="IPR010435">
    <property type="entry name" value="C5a/SBT2-like_Fn3"/>
</dbReference>